<protein>
    <recommendedName>
        <fullName evidence="4">LysM domain-containing protein</fullName>
    </recommendedName>
</protein>
<dbReference type="Gene3D" id="3.10.350.10">
    <property type="entry name" value="LysM domain"/>
    <property type="match status" value="1"/>
</dbReference>
<reference evidence="2 3" key="1">
    <citation type="submission" date="2016-06" db="EMBL/GenBank/DDBJ databases">
        <title>Genome sequence of halotolerant plant growth promoting strain of Halomonas elongata HEK1 isolated from salterns of Rann of Kutch, Gujarat, India.</title>
        <authorList>
            <person name="Gaba S."/>
            <person name="Singh R.N."/>
            <person name="Abrol S."/>
            <person name="Kaushik R."/>
            <person name="Saxena A.K."/>
        </authorList>
    </citation>
    <scope>NUCLEOTIDE SEQUENCE [LARGE SCALE GENOMIC DNA]</scope>
    <source>
        <strain evidence="2 3">HEK1</strain>
    </source>
</reference>
<dbReference type="PATRIC" id="fig|2746.7.peg.2059"/>
<feature type="chain" id="PRO_5008611362" description="LysM domain-containing protein" evidence="1">
    <location>
        <begin position="26"/>
        <end position="64"/>
    </location>
</feature>
<feature type="signal peptide" evidence="1">
    <location>
        <begin position="1"/>
        <end position="25"/>
    </location>
</feature>
<evidence type="ECO:0000313" key="2">
    <source>
        <dbReference type="EMBL" id="OBX37634.1"/>
    </source>
</evidence>
<dbReference type="AlphaFoldDB" id="A0A1B8P5T7"/>
<evidence type="ECO:0008006" key="4">
    <source>
        <dbReference type="Google" id="ProtNLM"/>
    </source>
</evidence>
<dbReference type="EMBL" id="MAJD01000001">
    <property type="protein sequence ID" value="OBX37634.1"/>
    <property type="molecule type" value="Genomic_DNA"/>
</dbReference>
<comment type="caution">
    <text evidence="2">The sequence shown here is derived from an EMBL/GenBank/DDBJ whole genome shotgun (WGS) entry which is preliminary data.</text>
</comment>
<accession>A0A1B8P5T7</accession>
<sequence length="64" mass="7362">MNRWYRYGLAGLCCTAFFLSAAAPAHDPVETERYRVQPGDTLWEITERYRAMLASGRYCARPMA</sequence>
<keyword evidence="1" id="KW-0732">Signal</keyword>
<dbReference type="Proteomes" id="UP000092504">
    <property type="component" value="Unassembled WGS sequence"/>
</dbReference>
<dbReference type="InterPro" id="IPR018392">
    <property type="entry name" value="LysM"/>
</dbReference>
<dbReference type="CDD" id="cd00118">
    <property type="entry name" value="LysM"/>
    <property type="match status" value="1"/>
</dbReference>
<evidence type="ECO:0000313" key="3">
    <source>
        <dbReference type="Proteomes" id="UP000092504"/>
    </source>
</evidence>
<name>A0A1B8P5T7_HALEL</name>
<dbReference type="InterPro" id="IPR036779">
    <property type="entry name" value="LysM_dom_sf"/>
</dbReference>
<evidence type="ECO:0000256" key="1">
    <source>
        <dbReference type="SAM" id="SignalP"/>
    </source>
</evidence>
<gene>
    <name evidence="2" type="ORF">A8U91_02010</name>
</gene>
<organism evidence="2 3">
    <name type="scientific">Halomonas elongata</name>
    <dbReference type="NCBI Taxonomy" id="2746"/>
    <lineage>
        <taxon>Bacteria</taxon>
        <taxon>Pseudomonadati</taxon>
        <taxon>Pseudomonadota</taxon>
        <taxon>Gammaproteobacteria</taxon>
        <taxon>Oceanospirillales</taxon>
        <taxon>Halomonadaceae</taxon>
        <taxon>Halomonas</taxon>
    </lineage>
</organism>
<proteinExistence type="predicted"/>